<dbReference type="AlphaFoldDB" id="A0A2A9PMY8"/>
<keyword evidence="1" id="KW-0732">Signal</keyword>
<gene>
    <name evidence="2" type="ORF">XA68_11636</name>
</gene>
<proteinExistence type="predicted"/>
<organism evidence="2 3">
    <name type="scientific">Ophiocordyceps unilateralis</name>
    <name type="common">Zombie-ant fungus</name>
    <name type="synonym">Torrubia unilateralis</name>
    <dbReference type="NCBI Taxonomy" id="268505"/>
    <lineage>
        <taxon>Eukaryota</taxon>
        <taxon>Fungi</taxon>
        <taxon>Dikarya</taxon>
        <taxon>Ascomycota</taxon>
        <taxon>Pezizomycotina</taxon>
        <taxon>Sordariomycetes</taxon>
        <taxon>Hypocreomycetidae</taxon>
        <taxon>Hypocreales</taxon>
        <taxon>Ophiocordycipitaceae</taxon>
        <taxon>Ophiocordyceps</taxon>
    </lineage>
</organism>
<reference evidence="2 3" key="1">
    <citation type="journal article" date="2015" name="BMC Genomics">
        <title>Gene expression during zombie ant biting behavior reflects the complexity underlying fungal parasitic behavioral manipulation.</title>
        <authorList>
            <person name="de Bekker C."/>
            <person name="Ohm R.A."/>
            <person name="Loreto R.G."/>
            <person name="Sebastian A."/>
            <person name="Albert I."/>
            <person name="Merrow M."/>
            <person name="Brachmann A."/>
            <person name="Hughes D.P."/>
        </authorList>
    </citation>
    <scope>NUCLEOTIDE SEQUENCE [LARGE SCALE GENOMIC DNA]</scope>
    <source>
        <strain evidence="2 3">SC16a</strain>
    </source>
</reference>
<evidence type="ECO:0000313" key="2">
    <source>
        <dbReference type="EMBL" id="PFH62855.1"/>
    </source>
</evidence>
<evidence type="ECO:0000256" key="1">
    <source>
        <dbReference type="SAM" id="SignalP"/>
    </source>
</evidence>
<dbReference type="EMBL" id="LAZP02000016">
    <property type="protein sequence ID" value="PFH62855.1"/>
    <property type="molecule type" value="Genomic_DNA"/>
</dbReference>
<protein>
    <submittedName>
        <fullName evidence="2">Uncharacterized protein</fullName>
    </submittedName>
</protein>
<comment type="caution">
    <text evidence="2">The sequence shown here is derived from an EMBL/GenBank/DDBJ whole genome shotgun (WGS) entry which is preliminary data.</text>
</comment>
<keyword evidence="3" id="KW-1185">Reference proteome</keyword>
<feature type="chain" id="PRO_5012541098" evidence="1">
    <location>
        <begin position="19"/>
        <end position="107"/>
    </location>
</feature>
<sequence>MQLTKLYFISLLTSVVSASRVCDGYAWVDWNVDRIDDGGYKVKWRISGGKDATKLSPNTMAWAFSECANARYTCTADTGYQMWCVKGTQEVEWGIIAYFSGKVFNPA</sequence>
<feature type="signal peptide" evidence="1">
    <location>
        <begin position="1"/>
        <end position="18"/>
    </location>
</feature>
<evidence type="ECO:0000313" key="3">
    <source>
        <dbReference type="Proteomes" id="UP000037136"/>
    </source>
</evidence>
<reference evidence="2 3" key="2">
    <citation type="journal article" date="2017" name="Sci. Rep.">
        <title>Ant-infecting Ophiocordyceps genomes reveal a high diversity of potential behavioral manipulation genes and a possible major role for enterotoxins.</title>
        <authorList>
            <person name="de Bekker C."/>
            <person name="Ohm R.A."/>
            <person name="Evans H.C."/>
            <person name="Brachmann A."/>
            <person name="Hughes D.P."/>
        </authorList>
    </citation>
    <scope>NUCLEOTIDE SEQUENCE [LARGE SCALE GENOMIC DNA]</scope>
    <source>
        <strain evidence="2 3">SC16a</strain>
    </source>
</reference>
<dbReference type="Proteomes" id="UP000037136">
    <property type="component" value="Unassembled WGS sequence"/>
</dbReference>
<accession>A0A2A9PMY8</accession>
<name>A0A2A9PMY8_OPHUN</name>